<comment type="caution">
    <text evidence="2">The sequence shown here is derived from an EMBL/GenBank/DDBJ whole genome shotgun (WGS) entry which is preliminary data.</text>
</comment>
<dbReference type="Proteomes" id="UP001549162">
    <property type="component" value="Unassembled WGS sequence"/>
</dbReference>
<dbReference type="EMBL" id="JBEPMA010000002">
    <property type="protein sequence ID" value="MET3617041.1"/>
    <property type="molecule type" value="Genomic_DNA"/>
</dbReference>
<dbReference type="Pfam" id="PF00085">
    <property type="entry name" value="Thioredoxin"/>
    <property type="match status" value="1"/>
</dbReference>
<dbReference type="GO" id="GO:0016853">
    <property type="term" value="F:isomerase activity"/>
    <property type="evidence" value="ECO:0007669"/>
    <property type="project" value="UniProtKB-KW"/>
</dbReference>
<name>A0ABV2J8C4_9FIRM</name>
<evidence type="ECO:0000313" key="2">
    <source>
        <dbReference type="EMBL" id="MET3617041.1"/>
    </source>
</evidence>
<accession>A0ABV2J8C4</accession>
<dbReference type="InterPro" id="IPR036249">
    <property type="entry name" value="Thioredoxin-like_sf"/>
</dbReference>
<dbReference type="PANTHER" id="PTHR35340:SF5">
    <property type="entry name" value="ASST-DOMAIN-CONTAINING PROTEIN"/>
    <property type="match status" value="1"/>
</dbReference>
<feature type="domain" description="Thioredoxin" evidence="1">
    <location>
        <begin position="491"/>
        <end position="587"/>
    </location>
</feature>
<reference evidence="2 3" key="1">
    <citation type="submission" date="2024-06" db="EMBL/GenBank/DDBJ databases">
        <title>Genomic Encyclopedia of Type Strains, Phase IV (KMG-IV): sequencing the most valuable type-strain genomes for metagenomic binning, comparative biology and taxonomic classification.</title>
        <authorList>
            <person name="Goeker M."/>
        </authorList>
    </citation>
    <scope>NUCLEOTIDE SEQUENCE [LARGE SCALE GENOMIC DNA]</scope>
    <source>
        <strain evidence="2 3">DSM 21460</strain>
    </source>
</reference>
<gene>
    <name evidence="2" type="ORF">ABID14_000666</name>
</gene>
<protein>
    <submittedName>
        <fullName evidence="2">Thiol-disulfide isomerase/thioredoxin</fullName>
    </submittedName>
</protein>
<keyword evidence="2" id="KW-0413">Isomerase</keyword>
<proteinExistence type="predicted"/>
<dbReference type="Gene3D" id="3.40.30.10">
    <property type="entry name" value="Glutaredoxin"/>
    <property type="match status" value="1"/>
</dbReference>
<sequence length="593" mass="67920">MRVYPRGTVVYKKDKCYNGINVISTAKDGALITKMDGTEIYRYTVNPMPAKLLKNGNIMSISSFRSSDFGVSDGINLLEFNKNGEVVFDFDGFKYMSDRGYSPKWMAKAHSDFQREGNSVGYFYPNEKDVENPNTLLLVHDEIVKSDISDKDLLDDVILEIDYEGNILWKFSFSEHFDELGFSEEAKNVIYRNPNLRITEKPKGNFLDVTSISTIGENKWYEQGDTRFHPDNILFTARAANIIGIIDKKKSRICYKLGPSFSDFHNIGPVVGSTFASIIPKGLLGEGNLLIFDNGGSCGYGPPTLTSPTGLLPFVRNYSRILEINPITLSEIWSVDPRDFGYSIPLNGYKFYSPYGGNLQRLPNGNTLITLATEGMAIEITREKEVVWEWTCPYRTDTENMLRNNLIYRVYRYPYQYIGVDEKENDIEEIEDMSYYRLKGAGEFKAIEPTNVRNSVLSKDIDPLSQESESPTDLAENKEMIRKNQSIIKNIYSKNFKEIISQKELSICIFGAARCTHCMPLMEVIEAMLKNEFKNISAYYMDVDKNKKFAEDNKIYQLPLTVFFKNGDEVYSFYGEKPYDWIAENIETYLLEI</sequence>
<evidence type="ECO:0000259" key="1">
    <source>
        <dbReference type="Pfam" id="PF00085"/>
    </source>
</evidence>
<dbReference type="InterPro" id="IPR053143">
    <property type="entry name" value="Arylsulfate_ST"/>
</dbReference>
<dbReference type="SUPFAM" id="SSF52833">
    <property type="entry name" value="Thioredoxin-like"/>
    <property type="match status" value="1"/>
</dbReference>
<dbReference type="InterPro" id="IPR013766">
    <property type="entry name" value="Thioredoxin_domain"/>
</dbReference>
<keyword evidence="3" id="KW-1185">Reference proteome</keyword>
<evidence type="ECO:0000313" key="3">
    <source>
        <dbReference type="Proteomes" id="UP001549162"/>
    </source>
</evidence>
<organism evidence="2 3">
    <name type="scientific">Peptoniphilus olsenii</name>
    <dbReference type="NCBI Taxonomy" id="411570"/>
    <lineage>
        <taxon>Bacteria</taxon>
        <taxon>Bacillati</taxon>
        <taxon>Bacillota</taxon>
        <taxon>Tissierellia</taxon>
        <taxon>Tissierellales</taxon>
        <taxon>Peptoniphilaceae</taxon>
        <taxon>Peptoniphilus</taxon>
    </lineage>
</organism>
<dbReference type="RefSeq" id="WP_354367108.1">
    <property type="nucleotide sequence ID" value="NZ_JBEPMA010000002.1"/>
</dbReference>
<dbReference type="PANTHER" id="PTHR35340">
    <property type="entry name" value="PQQ ENZYME REPEAT PROTEIN-RELATED"/>
    <property type="match status" value="1"/>
</dbReference>
<dbReference type="CDD" id="cd02947">
    <property type="entry name" value="TRX_family"/>
    <property type="match status" value="1"/>
</dbReference>